<dbReference type="AlphaFoldDB" id="T1A0Z7"/>
<feature type="non-terminal residue" evidence="1">
    <location>
        <position position="1"/>
    </location>
</feature>
<dbReference type="InterPro" id="IPR036188">
    <property type="entry name" value="FAD/NAD-bd_sf"/>
</dbReference>
<dbReference type="EMBL" id="AUZY01006476">
    <property type="protein sequence ID" value="EQD54216.1"/>
    <property type="molecule type" value="Genomic_DNA"/>
</dbReference>
<feature type="non-terminal residue" evidence="1">
    <location>
        <position position="184"/>
    </location>
</feature>
<evidence type="ECO:0000313" key="1">
    <source>
        <dbReference type="EMBL" id="EQD54216.1"/>
    </source>
</evidence>
<reference evidence="1" key="1">
    <citation type="submission" date="2013-08" db="EMBL/GenBank/DDBJ databases">
        <authorList>
            <person name="Mendez C."/>
            <person name="Richter M."/>
            <person name="Ferrer M."/>
            <person name="Sanchez J."/>
        </authorList>
    </citation>
    <scope>NUCLEOTIDE SEQUENCE</scope>
</reference>
<comment type="caution">
    <text evidence="1">The sequence shown here is derived from an EMBL/GenBank/DDBJ whole genome shotgun (WGS) entry which is preliminary data.</text>
</comment>
<sequence length="184" mass="19403">AAADTGYQVTLVERDPQAGGFLRRIHRGYPTTASSPLLDLDPEGLVQRVAAHPNVTLLTSTAVTQVSGQPGRFKAALDQAGQLNQLEVGAVVFATGFEPAPDQDFARYGLGELADVITSVGMEDLARQGDIIRPSTGGPAQRVVILACDGPEDGANLPYVGNVTSMVALKQAMYVHQRHPQATV</sequence>
<dbReference type="SUPFAM" id="SSF51905">
    <property type="entry name" value="FAD/NAD(P)-binding domain"/>
    <property type="match status" value="1"/>
</dbReference>
<organism evidence="1">
    <name type="scientific">mine drainage metagenome</name>
    <dbReference type="NCBI Taxonomy" id="410659"/>
    <lineage>
        <taxon>unclassified sequences</taxon>
        <taxon>metagenomes</taxon>
        <taxon>ecological metagenomes</taxon>
    </lineage>
</organism>
<proteinExistence type="predicted"/>
<reference evidence="1" key="2">
    <citation type="journal article" date="2014" name="ISME J.">
        <title>Microbial stratification in low pH oxic and suboxic macroscopic growths along an acid mine drainage.</title>
        <authorList>
            <person name="Mendez-Garcia C."/>
            <person name="Mesa V."/>
            <person name="Sprenger R.R."/>
            <person name="Richter M."/>
            <person name="Diez M.S."/>
            <person name="Solano J."/>
            <person name="Bargiela R."/>
            <person name="Golyshina O.V."/>
            <person name="Manteca A."/>
            <person name="Ramos J.L."/>
            <person name="Gallego J.R."/>
            <person name="Llorente I."/>
            <person name="Martins Dos Santos V.A."/>
            <person name="Jensen O.N."/>
            <person name="Pelaez A.I."/>
            <person name="Sanchez J."/>
            <person name="Ferrer M."/>
        </authorList>
    </citation>
    <scope>NUCLEOTIDE SEQUENCE</scope>
</reference>
<gene>
    <name evidence="1" type="ORF">B1B_09785</name>
</gene>
<protein>
    <submittedName>
        <fullName evidence="1">Methyl-viologen-reducing hydrogenase delta subunit</fullName>
    </submittedName>
</protein>
<dbReference type="Gene3D" id="3.50.50.60">
    <property type="entry name" value="FAD/NAD(P)-binding domain"/>
    <property type="match status" value="1"/>
</dbReference>
<accession>T1A0Z7</accession>
<name>T1A0Z7_9ZZZZ</name>